<evidence type="ECO:0000313" key="2">
    <source>
        <dbReference type="EMBL" id="SNY39296.1"/>
    </source>
</evidence>
<dbReference type="EMBL" id="OBDZ01000025">
    <property type="protein sequence ID" value="SNY39296.1"/>
    <property type="molecule type" value="Genomic_DNA"/>
</dbReference>
<gene>
    <name evidence="2" type="ORF">SAMN06265827_1254</name>
</gene>
<feature type="region of interest" description="Disordered" evidence="1">
    <location>
        <begin position="36"/>
        <end position="58"/>
    </location>
</feature>
<accession>A0A285HWW4</accession>
<dbReference type="AlphaFoldDB" id="A0A285HWW4"/>
<keyword evidence="3" id="KW-1185">Reference proteome</keyword>
<proteinExistence type="predicted"/>
<evidence type="ECO:0000313" key="3">
    <source>
        <dbReference type="Proteomes" id="UP000219573"/>
    </source>
</evidence>
<dbReference type="Proteomes" id="UP000219573">
    <property type="component" value="Unassembled WGS sequence"/>
</dbReference>
<protein>
    <submittedName>
        <fullName evidence="2">Uncharacterized protein</fullName>
    </submittedName>
</protein>
<evidence type="ECO:0000256" key="1">
    <source>
        <dbReference type="SAM" id="MobiDB-lite"/>
    </source>
</evidence>
<sequence>MPKKLDFKKNKMEVAKEMAEIQSKRVLEKVDAFAMNEHRKDPKGVPPVQRNDLGIGTK</sequence>
<name>A0A285HWW4_9FIRM</name>
<organism evidence="2 3">
    <name type="scientific">Orenia metallireducens</name>
    <dbReference type="NCBI Taxonomy" id="1413210"/>
    <lineage>
        <taxon>Bacteria</taxon>
        <taxon>Bacillati</taxon>
        <taxon>Bacillota</taxon>
        <taxon>Clostridia</taxon>
        <taxon>Halanaerobiales</taxon>
        <taxon>Halobacteroidaceae</taxon>
        <taxon>Orenia</taxon>
    </lineage>
</organism>
<dbReference type="RefSeq" id="WP_172431955.1">
    <property type="nucleotide sequence ID" value="NZ_OBDZ01000025.1"/>
</dbReference>
<reference evidence="3" key="1">
    <citation type="submission" date="2017-09" db="EMBL/GenBank/DDBJ databases">
        <authorList>
            <person name="Varghese N."/>
            <person name="Submissions S."/>
        </authorList>
    </citation>
    <scope>NUCLEOTIDE SEQUENCE [LARGE SCALE GENOMIC DNA]</scope>
    <source>
        <strain evidence="3">MSL47</strain>
    </source>
</reference>